<evidence type="ECO:0000259" key="2">
    <source>
        <dbReference type="PROSITE" id="PS50804"/>
    </source>
</evidence>
<feature type="compositionally biased region" description="Polar residues" evidence="1">
    <location>
        <begin position="164"/>
        <end position="177"/>
    </location>
</feature>
<dbReference type="AlphaFoldDB" id="A0AAV2L6S3"/>
<dbReference type="InterPro" id="IPR003309">
    <property type="entry name" value="SCAN_dom"/>
</dbReference>
<dbReference type="Proteomes" id="UP001497482">
    <property type="component" value="Chromosome 21"/>
</dbReference>
<dbReference type="SMART" id="SM00431">
    <property type="entry name" value="SCAN"/>
    <property type="match status" value="1"/>
</dbReference>
<dbReference type="InterPro" id="IPR038269">
    <property type="entry name" value="SCAN_sf"/>
</dbReference>
<evidence type="ECO:0000313" key="3">
    <source>
        <dbReference type="EMBL" id="CAL1596860.1"/>
    </source>
</evidence>
<dbReference type="GO" id="GO:0015171">
    <property type="term" value="F:amino acid transmembrane transporter activity"/>
    <property type="evidence" value="ECO:0007669"/>
    <property type="project" value="TreeGrafter"/>
</dbReference>
<reference evidence="3 4" key="1">
    <citation type="submission" date="2024-04" db="EMBL/GenBank/DDBJ databases">
        <authorList>
            <person name="Waldvogel A.-M."/>
            <person name="Schoenle A."/>
        </authorList>
    </citation>
    <scope>NUCLEOTIDE SEQUENCE [LARGE SCALE GENOMIC DNA]</scope>
</reference>
<feature type="compositionally biased region" description="Polar residues" evidence="1">
    <location>
        <begin position="68"/>
        <end position="90"/>
    </location>
</feature>
<dbReference type="CDD" id="cd07936">
    <property type="entry name" value="SCAN"/>
    <property type="match status" value="1"/>
</dbReference>
<dbReference type="PANTHER" id="PTHR43243:SF17">
    <property type="entry name" value="CATIONIC AMINO ACID TRANSPORTER-RELATED"/>
    <property type="match status" value="1"/>
</dbReference>
<organism evidence="3 4">
    <name type="scientific">Knipowitschia caucasica</name>
    <name type="common">Caucasian dwarf goby</name>
    <name type="synonym">Pomatoschistus caucasicus</name>
    <dbReference type="NCBI Taxonomy" id="637954"/>
    <lineage>
        <taxon>Eukaryota</taxon>
        <taxon>Metazoa</taxon>
        <taxon>Chordata</taxon>
        <taxon>Craniata</taxon>
        <taxon>Vertebrata</taxon>
        <taxon>Euteleostomi</taxon>
        <taxon>Actinopterygii</taxon>
        <taxon>Neopterygii</taxon>
        <taxon>Teleostei</taxon>
        <taxon>Neoteleostei</taxon>
        <taxon>Acanthomorphata</taxon>
        <taxon>Gobiaria</taxon>
        <taxon>Gobiiformes</taxon>
        <taxon>Gobioidei</taxon>
        <taxon>Gobiidae</taxon>
        <taxon>Gobiinae</taxon>
        <taxon>Knipowitschia</taxon>
    </lineage>
</organism>
<dbReference type="Pfam" id="PF02023">
    <property type="entry name" value="SCAN"/>
    <property type="match status" value="1"/>
</dbReference>
<dbReference type="SUPFAM" id="SSF47353">
    <property type="entry name" value="Retrovirus capsid dimerization domain-like"/>
    <property type="match status" value="1"/>
</dbReference>
<keyword evidence="4" id="KW-1185">Reference proteome</keyword>
<protein>
    <recommendedName>
        <fullName evidence="2">SCAN box domain-containing protein</fullName>
    </recommendedName>
</protein>
<sequence>MSELVVLMKDFMQGQQRREEGLLEEIRNLHTTLQSPSPASRARAPGTSRASSPRMDLPTPGPPRRPQGESTTLHRLSEQGSAVPSGETPTETYHRLKSLYRRWVRPDQLTKEQIGELLIMEQLLRVLPPDVRTWVREHEPEDGLTAARLALQHQNARRGGPPRFTSSAPRSSQTSAPNFRVREASQDTRGVCYAELGVRVPKTTGSAYTYSYVTVGEFVAFLIGWNLILEYLFGTAAGASALSSMFDSLANHTISHYMITHLGTLRGLGKAHL</sequence>
<accession>A0AAV2L6S3</accession>
<feature type="domain" description="SCAN box" evidence="2">
    <location>
        <begin position="89"/>
        <end position="149"/>
    </location>
</feature>
<gene>
    <name evidence="3" type="ORF">KC01_LOCUS25467</name>
</gene>
<name>A0AAV2L6S3_KNICA</name>
<feature type="region of interest" description="Disordered" evidence="1">
    <location>
        <begin position="154"/>
        <end position="182"/>
    </location>
</feature>
<dbReference type="Gene3D" id="1.10.4020.10">
    <property type="entry name" value="DNA breaking-rejoining enzymes"/>
    <property type="match status" value="1"/>
</dbReference>
<dbReference type="Gene3D" id="1.20.1740.10">
    <property type="entry name" value="Amino acid/polyamine transporter I"/>
    <property type="match status" value="1"/>
</dbReference>
<evidence type="ECO:0000313" key="4">
    <source>
        <dbReference type="Proteomes" id="UP001497482"/>
    </source>
</evidence>
<dbReference type="PROSITE" id="PS50804">
    <property type="entry name" value="SCAN_BOX"/>
    <property type="match status" value="1"/>
</dbReference>
<dbReference type="GO" id="GO:0005886">
    <property type="term" value="C:plasma membrane"/>
    <property type="evidence" value="ECO:0007669"/>
    <property type="project" value="TreeGrafter"/>
</dbReference>
<feature type="region of interest" description="Disordered" evidence="1">
    <location>
        <begin position="28"/>
        <end position="90"/>
    </location>
</feature>
<feature type="compositionally biased region" description="Polar residues" evidence="1">
    <location>
        <begin position="29"/>
        <end position="38"/>
    </location>
</feature>
<evidence type="ECO:0000256" key="1">
    <source>
        <dbReference type="SAM" id="MobiDB-lite"/>
    </source>
</evidence>
<dbReference type="PANTHER" id="PTHR43243">
    <property type="entry name" value="INNER MEMBRANE TRANSPORTER YGJI-RELATED"/>
    <property type="match status" value="1"/>
</dbReference>
<proteinExistence type="predicted"/>
<dbReference type="EMBL" id="OZ035843">
    <property type="protein sequence ID" value="CAL1596860.1"/>
    <property type="molecule type" value="Genomic_DNA"/>
</dbReference>